<evidence type="ECO:0000256" key="1">
    <source>
        <dbReference type="ARBA" id="ARBA00023157"/>
    </source>
</evidence>
<dbReference type="Gene3D" id="2.60.40.420">
    <property type="entry name" value="Cupredoxins - blue copper proteins"/>
    <property type="match status" value="1"/>
</dbReference>
<dbReference type="GO" id="GO:0009055">
    <property type="term" value="F:electron transfer activity"/>
    <property type="evidence" value="ECO:0007669"/>
    <property type="project" value="InterPro"/>
</dbReference>
<dbReference type="GO" id="GO:0005886">
    <property type="term" value="C:plasma membrane"/>
    <property type="evidence" value="ECO:0007669"/>
    <property type="project" value="TreeGrafter"/>
</dbReference>
<keyword evidence="3" id="KW-0732">Signal</keyword>
<comment type="caution">
    <text evidence="5">The sequence shown here is derived from an EMBL/GenBank/DDBJ whole genome shotgun (WGS) entry which is preliminary data.</text>
</comment>
<evidence type="ECO:0000259" key="4">
    <source>
        <dbReference type="PROSITE" id="PS51485"/>
    </source>
</evidence>
<organism evidence="5 6">
    <name type="scientific">Lithocarpus litseifolius</name>
    <dbReference type="NCBI Taxonomy" id="425828"/>
    <lineage>
        <taxon>Eukaryota</taxon>
        <taxon>Viridiplantae</taxon>
        <taxon>Streptophyta</taxon>
        <taxon>Embryophyta</taxon>
        <taxon>Tracheophyta</taxon>
        <taxon>Spermatophyta</taxon>
        <taxon>Magnoliopsida</taxon>
        <taxon>eudicotyledons</taxon>
        <taxon>Gunneridae</taxon>
        <taxon>Pentapetalae</taxon>
        <taxon>rosids</taxon>
        <taxon>fabids</taxon>
        <taxon>Fagales</taxon>
        <taxon>Fagaceae</taxon>
        <taxon>Lithocarpus</taxon>
    </lineage>
</organism>
<evidence type="ECO:0000313" key="6">
    <source>
        <dbReference type="Proteomes" id="UP001459277"/>
    </source>
</evidence>
<feature type="domain" description="Phytocyanin" evidence="4">
    <location>
        <begin position="26"/>
        <end position="128"/>
    </location>
</feature>
<dbReference type="AlphaFoldDB" id="A0AAW2BYY4"/>
<protein>
    <recommendedName>
        <fullName evidence="4">Phytocyanin domain-containing protein</fullName>
    </recommendedName>
</protein>
<keyword evidence="6" id="KW-1185">Reference proteome</keyword>
<evidence type="ECO:0000313" key="5">
    <source>
        <dbReference type="EMBL" id="KAK9989250.1"/>
    </source>
</evidence>
<accession>A0AAW2BYY4</accession>
<dbReference type="InterPro" id="IPR039391">
    <property type="entry name" value="Phytocyanin-like"/>
</dbReference>
<feature type="signal peptide" evidence="3">
    <location>
        <begin position="1"/>
        <end position="24"/>
    </location>
</feature>
<dbReference type="InterPro" id="IPR003245">
    <property type="entry name" value="Phytocyanin_dom"/>
</dbReference>
<evidence type="ECO:0000256" key="3">
    <source>
        <dbReference type="SAM" id="SignalP"/>
    </source>
</evidence>
<dbReference type="Pfam" id="PF02298">
    <property type="entry name" value="Cu_bind_like"/>
    <property type="match status" value="1"/>
</dbReference>
<name>A0AAW2BYY4_9ROSI</name>
<proteinExistence type="predicted"/>
<dbReference type="PROSITE" id="PS51485">
    <property type="entry name" value="PHYTOCYANIN"/>
    <property type="match status" value="1"/>
</dbReference>
<dbReference type="FunFam" id="2.60.40.420:FF:000034">
    <property type="entry name" value="Cupredoxin superfamily protein"/>
    <property type="match status" value="1"/>
</dbReference>
<dbReference type="EMBL" id="JAZDWU010000010">
    <property type="protein sequence ID" value="KAK9989250.1"/>
    <property type="molecule type" value="Genomic_DNA"/>
</dbReference>
<sequence>MARGMGLCCCFIVVVMILLKGATAAQTYEVGDSLGWVVPPNSSYYSEWASNKTFYDGDKLSFTWTTGTHNVRISDTAAEYDNCSKNPAIDTGSPIVLTLNTSKPLYFFYCTVHDHCKRGQKFSINVLKLNSTTVAPPPSPSSALSVTIDAFVAVLSTMNQIVTILNAYSLIDHIYGSTSRPNHIDEHENLTAAVNPYYQSWRIRDKAPLSLINSTLTRQVFSLVVAINNAQEAWNTRLSSSPFTLKPTQSNPHHEQENKRQLRWRRIDLVVLRVLDGGVVREELGREVVVGDGGVVGREVVALEAKRVDLDLGSKVDNGEGVEDDGKSKSWRRSQQWHSCIDFSSSWNSAI</sequence>
<dbReference type="PANTHER" id="PTHR33021">
    <property type="entry name" value="BLUE COPPER PROTEIN"/>
    <property type="match status" value="1"/>
</dbReference>
<dbReference type="PANTHER" id="PTHR33021:SF498">
    <property type="entry name" value="UMECYANIN-LIKE"/>
    <property type="match status" value="1"/>
</dbReference>
<dbReference type="InterPro" id="IPR008972">
    <property type="entry name" value="Cupredoxin"/>
</dbReference>
<gene>
    <name evidence="5" type="ORF">SO802_029489</name>
</gene>
<feature type="chain" id="PRO_5043407955" description="Phytocyanin domain-containing protein" evidence="3">
    <location>
        <begin position="25"/>
        <end position="351"/>
    </location>
</feature>
<dbReference type="Proteomes" id="UP001459277">
    <property type="component" value="Unassembled WGS sequence"/>
</dbReference>
<dbReference type="SUPFAM" id="SSF49503">
    <property type="entry name" value="Cupredoxins"/>
    <property type="match status" value="1"/>
</dbReference>
<keyword evidence="2" id="KW-0325">Glycoprotein</keyword>
<keyword evidence="1" id="KW-1015">Disulfide bond</keyword>
<evidence type="ECO:0000256" key="2">
    <source>
        <dbReference type="ARBA" id="ARBA00023180"/>
    </source>
</evidence>
<reference evidence="5 6" key="1">
    <citation type="submission" date="2024-01" db="EMBL/GenBank/DDBJ databases">
        <title>A telomere-to-telomere, gap-free genome of sweet tea (Lithocarpus litseifolius).</title>
        <authorList>
            <person name="Zhou J."/>
        </authorList>
    </citation>
    <scope>NUCLEOTIDE SEQUENCE [LARGE SCALE GENOMIC DNA]</scope>
    <source>
        <strain evidence="5">Zhou-2022a</strain>
        <tissue evidence="5">Leaf</tissue>
    </source>
</reference>